<evidence type="ECO:0000256" key="9">
    <source>
        <dbReference type="PROSITE-ProRule" id="PRU00703"/>
    </source>
</evidence>
<dbReference type="Gene3D" id="3.10.580.10">
    <property type="entry name" value="CBS-domain"/>
    <property type="match status" value="1"/>
</dbReference>
<keyword evidence="7 9" id="KW-0129">CBS domain</keyword>
<evidence type="ECO:0000256" key="10">
    <source>
        <dbReference type="PROSITE-ProRule" id="PRU01193"/>
    </source>
</evidence>
<keyword evidence="6 10" id="KW-1133">Transmembrane helix</keyword>
<evidence type="ECO:0000256" key="6">
    <source>
        <dbReference type="ARBA" id="ARBA00022989"/>
    </source>
</evidence>
<dbReference type="Pfam" id="PF01595">
    <property type="entry name" value="CNNM"/>
    <property type="match status" value="1"/>
</dbReference>
<dbReference type="InterPro" id="IPR036318">
    <property type="entry name" value="FAD-bd_PCMH-like_sf"/>
</dbReference>
<feature type="domain" description="CBS" evidence="12">
    <location>
        <begin position="241"/>
        <end position="301"/>
    </location>
</feature>
<evidence type="ECO:0000259" key="13">
    <source>
        <dbReference type="PROSITE" id="PS51846"/>
    </source>
</evidence>
<dbReference type="InterPro" id="IPR005170">
    <property type="entry name" value="Transptr-assoc_dom"/>
</dbReference>
<reference evidence="15" key="1">
    <citation type="submission" date="2023-07" db="EMBL/GenBank/DDBJ databases">
        <title>Novel species in the genus Lipingzhangella isolated from Sambhar Salt Lake.</title>
        <authorList>
            <person name="Jiya N."/>
            <person name="Kajale S."/>
            <person name="Sharma A."/>
        </authorList>
    </citation>
    <scope>NUCLEOTIDE SEQUENCE [LARGE SCALE GENOMIC DNA]</scope>
    <source>
        <strain evidence="15">LS1_29</strain>
    </source>
</reference>
<keyword evidence="3" id="KW-1003">Cell membrane</keyword>
<organism evidence="14 15">
    <name type="scientific">Lipingzhangella rawalii</name>
    <dbReference type="NCBI Taxonomy" id="2055835"/>
    <lineage>
        <taxon>Bacteria</taxon>
        <taxon>Bacillati</taxon>
        <taxon>Actinomycetota</taxon>
        <taxon>Actinomycetes</taxon>
        <taxon>Streptosporangiales</taxon>
        <taxon>Nocardiopsidaceae</taxon>
        <taxon>Lipingzhangella</taxon>
    </lineage>
</organism>
<feature type="transmembrane region" description="Helical" evidence="11">
    <location>
        <begin position="38"/>
        <end position="59"/>
    </location>
</feature>
<evidence type="ECO:0000313" key="14">
    <source>
        <dbReference type="EMBL" id="MDS1271187.1"/>
    </source>
</evidence>
<dbReference type="PROSITE" id="PS51846">
    <property type="entry name" value="CNNM"/>
    <property type="match status" value="1"/>
</dbReference>
<comment type="similarity">
    <text evidence="2">Belongs to the UPF0053 family.</text>
</comment>
<evidence type="ECO:0000256" key="5">
    <source>
        <dbReference type="ARBA" id="ARBA00022737"/>
    </source>
</evidence>
<evidence type="ECO:0000256" key="4">
    <source>
        <dbReference type="ARBA" id="ARBA00022692"/>
    </source>
</evidence>
<dbReference type="InterPro" id="IPR000644">
    <property type="entry name" value="CBS_dom"/>
</dbReference>
<dbReference type="SUPFAM" id="SSF56176">
    <property type="entry name" value="FAD-binding/transporter-associated domain-like"/>
    <property type="match status" value="1"/>
</dbReference>
<evidence type="ECO:0000259" key="12">
    <source>
        <dbReference type="PROSITE" id="PS51371"/>
    </source>
</evidence>
<accession>A0ABU2H869</accession>
<dbReference type="SUPFAM" id="SSF54631">
    <property type="entry name" value="CBS-domain pair"/>
    <property type="match status" value="1"/>
</dbReference>
<evidence type="ECO:0000313" key="15">
    <source>
        <dbReference type="Proteomes" id="UP001250214"/>
    </source>
</evidence>
<keyword evidence="4 10" id="KW-0812">Transmembrane</keyword>
<dbReference type="CDD" id="cd04590">
    <property type="entry name" value="CBS_pair_CorC_HlyC_assoc"/>
    <property type="match status" value="1"/>
</dbReference>
<dbReference type="EMBL" id="JAVLVT010000005">
    <property type="protein sequence ID" value="MDS1271187.1"/>
    <property type="molecule type" value="Genomic_DNA"/>
</dbReference>
<dbReference type="Pfam" id="PF00571">
    <property type="entry name" value="CBS"/>
    <property type="match status" value="2"/>
</dbReference>
<evidence type="ECO:0000256" key="1">
    <source>
        <dbReference type="ARBA" id="ARBA00004651"/>
    </source>
</evidence>
<name>A0ABU2H869_9ACTN</name>
<dbReference type="Proteomes" id="UP001250214">
    <property type="component" value="Unassembled WGS sequence"/>
</dbReference>
<comment type="subcellular location">
    <subcellularLocation>
        <location evidence="1">Cell membrane</location>
        <topology evidence="1">Multi-pass membrane protein</topology>
    </subcellularLocation>
</comment>
<gene>
    <name evidence="14" type="ORF">RIF23_12865</name>
</gene>
<evidence type="ECO:0000256" key="7">
    <source>
        <dbReference type="ARBA" id="ARBA00023122"/>
    </source>
</evidence>
<keyword evidence="15" id="KW-1185">Reference proteome</keyword>
<dbReference type="SMART" id="SM01091">
    <property type="entry name" value="CorC_HlyC"/>
    <property type="match status" value="1"/>
</dbReference>
<evidence type="ECO:0000256" key="11">
    <source>
        <dbReference type="SAM" id="Phobius"/>
    </source>
</evidence>
<dbReference type="PANTHER" id="PTHR22777:SF32">
    <property type="entry name" value="UPF0053 INNER MEMBRANE PROTEIN YFJD"/>
    <property type="match status" value="1"/>
</dbReference>
<dbReference type="InterPro" id="IPR002550">
    <property type="entry name" value="CNNM"/>
</dbReference>
<dbReference type="Gene3D" id="3.30.465.10">
    <property type="match status" value="1"/>
</dbReference>
<evidence type="ECO:0000256" key="8">
    <source>
        <dbReference type="ARBA" id="ARBA00023136"/>
    </source>
</evidence>
<feature type="transmembrane region" description="Helical" evidence="11">
    <location>
        <begin position="94"/>
        <end position="117"/>
    </location>
</feature>
<keyword evidence="8 10" id="KW-0472">Membrane</keyword>
<feature type="transmembrane region" description="Helical" evidence="11">
    <location>
        <begin position="123"/>
        <end position="143"/>
    </location>
</feature>
<dbReference type="PROSITE" id="PS51371">
    <property type="entry name" value="CBS"/>
    <property type="match status" value="2"/>
</dbReference>
<dbReference type="PANTHER" id="PTHR22777">
    <property type="entry name" value="HEMOLYSIN-RELATED"/>
    <property type="match status" value="1"/>
</dbReference>
<sequence>MSPDGPGAAVQVAVSMPFGSIAALPVPRAGVLGSAGSWSATVLVAAVLLSGFAAAMVSVEVALTRVVRTVATAEPDGGIGTRWLRAIAADTTRYVNVLLLVRVSCEVLAALLLMVALVALLGLVWHTVVLAALIMIVANYVLIGVTPRILGRQFPEPVARSGAVFLYPTTLVLGPLAQALVMLGRALTPPGRGDRERPFTSEDELRQLVDLAEEGHVIDAEEREMIHSVFKLDDTRVREVMVPRTDIVFLESRLPVLDGLSAALDSGYSRIPVAGENLDDLVGIVYVKDMAQAAVQGQGSVQLRVGDVMRAATYVPDSKPIDGLLREMQQDRTHVAVVIDEYGGTAGLVTIEDIVEEIVGEITDEYDDETPPVAWIGPDTARVVARLPLGELGELFGVSIDTEDVGDVATVGGLLAYVLGEVPVTGSRAVYGSLELEAEHLSGDRERTDTVLVRRVPIPSESQDGKSDSNE</sequence>
<evidence type="ECO:0000256" key="2">
    <source>
        <dbReference type="ARBA" id="ARBA00006337"/>
    </source>
</evidence>
<dbReference type="InterPro" id="IPR046342">
    <property type="entry name" value="CBS_dom_sf"/>
</dbReference>
<feature type="domain" description="CBS" evidence="12">
    <location>
        <begin position="308"/>
        <end position="365"/>
    </location>
</feature>
<evidence type="ECO:0000256" key="3">
    <source>
        <dbReference type="ARBA" id="ARBA00022475"/>
    </source>
</evidence>
<dbReference type="InterPro" id="IPR016169">
    <property type="entry name" value="FAD-bd_PCMH_sub2"/>
</dbReference>
<dbReference type="InterPro" id="IPR044751">
    <property type="entry name" value="Ion_transp-like_CBS"/>
</dbReference>
<protein>
    <submittedName>
        <fullName evidence="14">Hemolysin family protein</fullName>
    </submittedName>
</protein>
<keyword evidence="5" id="KW-0677">Repeat</keyword>
<proteinExistence type="inferred from homology"/>
<feature type="domain" description="CNNM transmembrane" evidence="13">
    <location>
        <begin position="32"/>
        <end position="222"/>
    </location>
</feature>
<comment type="caution">
    <text evidence="14">The sequence shown here is derived from an EMBL/GenBank/DDBJ whole genome shotgun (WGS) entry which is preliminary data.</text>
</comment>
<dbReference type="Pfam" id="PF03471">
    <property type="entry name" value="CorC_HlyC"/>
    <property type="match status" value="1"/>
</dbReference>
<feature type="transmembrane region" description="Helical" evidence="11">
    <location>
        <begin position="164"/>
        <end position="187"/>
    </location>
</feature>